<reference evidence="1" key="2">
    <citation type="journal article" date="2017" name="Genome Announc.">
        <title>High-Quality Draft Genome Sequence of Burkholderia contaminans CH-1, a Gram-Negative Bacterium That Metabolizes 2-Azahypoxanthine, a Plant Growth-Regulating Compound.</title>
        <authorList>
            <person name="Choi J.-H."/>
            <person name="Sugiura H."/>
            <person name="Moriuchi R."/>
            <person name="Kawagishi H."/>
            <person name="Dohra H."/>
        </authorList>
    </citation>
    <scope>NUCLEOTIDE SEQUENCE</scope>
    <source>
        <strain evidence="1">CH-1</strain>
        <plasmid evidence="1">pBC453</plasmid>
    </source>
</reference>
<dbReference type="AlphaFoldDB" id="A0A250LL94"/>
<keyword evidence="1" id="KW-0614">Plasmid</keyword>
<sequence length="83" mass="9443">MTRNSVATPTDLLMPGTCVWAVRMHPLYDAVCEVREVSNGRFELYHHYGEGSIPWRDDTASPALRKEDAIETVRTYQKAFLGN</sequence>
<proteinExistence type="predicted"/>
<reference evidence="1" key="1">
    <citation type="journal article" date="2016" name="Biosci. Biotechnol. Biochem.">
        <title>Bioconversion of AHX to AOH by resting cells of Burkholderia contaminans CH-1.</title>
        <authorList>
            <person name="Choi J.H."/>
            <person name="Kikuchi A."/>
            <person name="Pumkaeo P."/>
            <person name="Hirai H."/>
            <person name="Tokuyama S."/>
            <person name="Kawagishi H."/>
        </authorList>
    </citation>
    <scope>NUCLEOTIDE SEQUENCE</scope>
    <source>
        <strain evidence="1">CH-1</strain>
        <plasmid evidence="1">pBC453</plasmid>
    </source>
</reference>
<accession>A0A250LL94</accession>
<dbReference type="EMBL" id="AP018360">
    <property type="protein sequence ID" value="BBA45300.1"/>
    <property type="molecule type" value="Genomic_DNA"/>
</dbReference>
<geneLocation type="plasmid" evidence="1">
    <name>pBC453</name>
</geneLocation>
<organism evidence="1">
    <name type="scientific">Burkholderia contaminans</name>
    <dbReference type="NCBI Taxonomy" id="488447"/>
    <lineage>
        <taxon>Bacteria</taxon>
        <taxon>Pseudomonadati</taxon>
        <taxon>Pseudomonadota</taxon>
        <taxon>Betaproteobacteria</taxon>
        <taxon>Burkholderiales</taxon>
        <taxon>Burkholderiaceae</taxon>
        <taxon>Burkholderia</taxon>
        <taxon>Burkholderia cepacia complex</taxon>
    </lineage>
</organism>
<evidence type="ECO:0000313" key="1">
    <source>
        <dbReference type="EMBL" id="BBA45300.1"/>
    </source>
</evidence>
<gene>
    <name evidence="1" type="ORF">BCCH1_78110</name>
</gene>
<protein>
    <submittedName>
        <fullName evidence="1">Uncharacterized protein</fullName>
    </submittedName>
</protein>
<name>A0A250LL94_9BURK</name>